<protein>
    <recommendedName>
        <fullName evidence="2">Integrase catalytic domain-containing protein</fullName>
    </recommendedName>
</protein>
<dbReference type="InterPro" id="IPR021109">
    <property type="entry name" value="Peptidase_aspartic_dom_sf"/>
</dbReference>
<dbReference type="GO" id="GO:0015074">
    <property type="term" value="P:DNA integration"/>
    <property type="evidence" value="ECO:0007669"/>
    <property type="project" value="InterPro"/>
</dbReference>
<dbReference type="SUPFAM" id="SSF53098">
    <property type="entry name" value="Ribonuclease H-like"/>
    <property type="match status" value="1"/>
</dbReference>
<evidence type="ECO:0000259" key="2">
    <source>
        <dbReference type="PROSITE" id="PS50994"/>
    </source>
</evidence>
<dbReference type="InterPro" id="IPR036397">
    <property type="entry name" value="RNaseH_sf"/>
</dbReference>
<gene>
    <name evidence="3" type="ORF">Sradi_4425000</name>
</gene>
<proteinExistence type="predicted"/>
<dbReference type="Gene3D" id="3.30.420.10">
    <property type="entry name" value="Ribonuclease H-like superfamily/Ribonuclease H"/>
    <property type="match status" value="1"/>
</dbReference>
<dbReference type="EMBL" id="JACGWJ010000019">
    <property type="protein sequence ID" value="KAL0345937.1"/>
    <property type="molecule type" value="Genomic_DNA"/>
</dbReference>
<dbReference type="Gene3D" id="3.30.70.270">
    <property type="match status" value="1"/>
</dbReference>
<dbReference type="Pfam" id="PF00665">
    <property type="entry name" value="rve"/>
    <property type="match status" value="1"/>
</dbReference>
<dbReference type="InterPro" id="IPR001584">
    <property type="entry name" value="Integrase_cat-core"/>
</dbReference>
<evidence type="ECO:0000313" key="3">
    <source>
        <dbReference type="EMBL" id="KAL0345937.1"/>
    </source>
</evidence>
<dbReference type="GO" id="GO:0003676">
    <property type="term" value="F:nucleic acid binding"/>
    <property type="evidence" value="ECO:0007669"/>
    <property type="project" value="InterPro"/>
</dbReference>
<dbReference type="AlphaFoldDB" id="A0AAW2NQY3"/>
<dbReference type="Gene3D" id="2.40.70.10">
    <property type="entry name" value="Acid Proteases"/>
    <property type="match status" value="1"/>
</dbReference>
<dbReference type="PROSITE" id="PS50994">
    <property type="entry name" value="INTEGRASE"/>
    <property type="match status" value="1"/>
</dbReference>
<sequence>MCDLGASINVMPLIIFESLHVGPLKETEVVIQLADRSVVYPEGVLEDVVVHVNELVFPADFYVLGMREDNSPNSTSILLGRPLLKTARTKIDVHSGTLTMEFDGEIIRFNIYDSMRYPTDIPTALLVDVLDPLEQSFATTNNKDHVKFAIEEGPTPEQVKVLEESVVLDIGISESVFELEALSPLPLNLAFIELRQSRTKHLPSILQAPVLELKELPNHLKYAFLGENSTLPVIISSKLMPLEEEKLVRVLMEFREAIGWTIADIKGLSPCTCMHRILLKEGTKPSREAQRRLNPPMMEVVKKEILKLLDTSFHQILVAPADQEKTTFTCPFGTFAYRRMPFGLCNAPATFQRSLRYLMSKKEAKPRLIRWILLLQEFDLTIKDKKGVENLIADHLSRLVTNDDPTPLNDEFPDEHFHATQGITPWYADIVNFLVTSTLPRDLPKARKDKIKSDAKYFVWDNPHLWKFCSDQIIRRDAYSFCKSCENCQRVGNINPRNQMPLTPILVCEVFDVWGIDFMGPFPPSFGKSYIILGVDYVSKWVEAKATRTDDAKTIVDFVKANVFSRFGMPRAIISDRGTHFCNKVVHAFLKKYNVTHRIATTYHPQTNGQAKISNREIKSILDENGEPKPKRLERTPG</sequence>
<dbReference type="PANTHER" id="PTHR47266">
    <property type="entry name" value="ENDONUCLEASE-RELATED"/>
    <property type="match status" value="1"/>
</dbReference>
<dbReference type="Gene3D" id="3.10.10.10">
    <property type="entry name" value="HIV Type 1 Reverse Transcriptase, subunit A, domain 1"/>
    <property type="match status" value="2"/>
</dbReference>
<dbReference type="InterPro" id="IPR043128">
    <property type="entry name" value="Rev_trsase/Diguanyl_cyclase"/>
</dbReference>
<accession>A0AAW2NQY3</accession>
<evidence type="ECO:0000256" key="1">
    <source>
        <dbReference type="SAM" id="MobiDB-lite"/>
    </source>
</evidence>
<organism evidence="3">
    <name type="scientific">Sesamum radiatum</name>
    <name type="common">Black benniseed</name>
    <dbReference type="NCBI Taxonomy" id="300843"/>
    <lineage>
        <taxon>Eukaryota</taxon>
        <taxon>Viridiplantae</taxon>
        <taxon>Streptophyta</taxon>
        <taxon>Embryophyta</taxon>
        <taxon>Tracheophyta</taxon>
        <taxon>Spermatophyta</taxon>
        <taxon>Magnoliopsida</taxon>
        <taxon>eudicotyledons</taxon>
        <taxon>Gunneridae</taxon>
        <taxon>Pentapetalae</taxon>
        <taxon>asterids</taxon>
        <taxon>lamiids</taxon>
        <taxon>Lamiales</taxon>
        <taxon>Pedaliaceae</taxon>
        <taxon>Sesamum</taxon>
    </lineage>
</organism>
<comment type="caution">
    <text evidence="3">The sequence shown here is derived from an EMBL/GenBank/DDBJ whole genome shotgun (WGS) entry which is preliminary data.</text>
</comment>
<dbReference type="InterPro" id="IPR052160">
    <property type="entry name" value="Gypsy_RT_Integrase-like"/>
</dbReference>
<dbReference type="CDD" id="cd00303">
    <property type="entry name" value="retropepsin_like"/>
    <property type="match status" value="1"/>
</dbReference>
<feature type="region of interest" description="Disordered" evidence="1">
    <location>
        <begin position="619"/>
        <end position="638"/>
    </location>
</feature>
<reference evidence="3" key="2">
    <citation type="journal article" date="2024" name="Plant">
        <title>Genomic evolution and insights into agronomic trait innovations of Sesamum species.</title>
        <authorList>
            <person name="Miao H."/>
            <person name="Wang L."/>
            <person name="Qu L."/>
            <person name="Liu H."/>
            <person name="Sun Y."/>
            <person name="Le M."/>
            <person name="Wang Q."/>
            <person name="Wei S."/>
            <person name="Zheng Y."/>
            <person name="Lin W."/>
            <person name="Duan Y."/>
            <person name="Cao H."/>
            <person name="Xiong S."/>
            <person name="Wang X."/>
            <person name="Wei L."/>
            <person name="Li C."/>
            <person name="Ma Q."/>
            <person name="Ju M."/>
            <person name="Zhao R."/>
            <person name="Li G."/>
            <person name="Mu C."/>
            <person name="Tian Q."/>
            <person name="Mei H."/>
            <person name="Zhang T."/>
            <person name="Gao T."/>
            <person name="Zhang H."/>
        </authorList>
    </citation>
    <scope>NUCLEOTIDE SEQUENCE</scope>
    <source>
        <strain evidence="3">G02</strain>
    </source>
</reference>
<dbReference type="InterPro" id="IPR043502">
    <property type="entry name" value="DNA/RNA_pol_sf"/>
</dbReference>
<feature type="domain" description="Integrase catalytic" evidence="2">
    <location>
        <begin position="500"/>
        <end position="638"/>
    </location>
</feature>
<reference evidence="3" key="1">
    <citation type="submission" date="2020-06" db="EMBL/GenBank/DDBJ databases">
        <authorList>
            <person name="Li T."/>
            <person name="Hu X."/>
            <person name="Zhang T."/>
            <person name="Song X."/>
            <person name="Zhang H."/>
            <person name="Dai N."/>
            <person name="Sheng W."/>
            <person name="Hou X."/>
            <person name="Wei L."/>
        </authorList>
    </citation>
    <scope>NUCLEOTIDE SEQUENCE</scope>
    <source>
        <strain evidence="3">G02</strain>
        <tissue evidence="3">Leaf</tissue>
    </source>
</reference>
<name>A0AAW2NQY3_SESRA</name>
<dbReference type="SUPFAM" id="SSF56672">
    <property type="entry name" value="DNA/RNA polymerases"/>
    <property type="match status" value="1"/>
</dbReference>
<dbReference type="InterPro" id="IPR012337">
    <property type="entry name" value="RNaseH-like_sf"/>
</dbReference>